<dbReference type="InterPro" id="IPR009056">
    <property type="entry name" value="Cyt_c-like_dom"/>
</dbReference>
<dbReference type="Gene3D" id="1.10.760.10">
    <property type="entry name" value="Cytochrome c-like domain"/>
    <property type="match status" value="2"/>
</dbReference>
<evidence type="ECO:0000256" key="5">
    <source>
        <dbReference type="SAM" id="MobiDB-lite"/>
    </source>
</evidence>
<feature type="signal peptide" evidence="6">
    <location>
        <begin position="1"/>
        <end position="19"/>
    </location>
</feature>
<dbReference type="Proteomes" id="UP000574067">
    <property type="component" value="Unassembled WGS sequence"/>
</dbReference>
<evidence type="ECO:0000256" key="1">
    <source>
        <dbReference type="ARBA" id="ARBA00022617"/>
    </source>
</evidence>
<evidence type="ECO:0000256" key="3">
    <source>
        <dbReference type="ARBA" id="ARBA00023004"/>
    </source>
</evidence>
<dbReference type="EMBL" id="JABBFW010000028">
    <property type="protein sequence ID" value="NML18192.1"/>
    <property type="molecule type" value="Genomic_DNA"/>
</dbReference>
<evidence type="ECO:0000259" key="7">
    <source>
        <dbReference type="PROSITE" id="PS51007"/>
    </source>
</evidence>
<evidence type="ECO:0000256" key="6">
    <source>
        <dbReference type="SAM" id="SignalP"/>
    </source>
</evidence>
<proteinExistence type="predicted"/>
<keyword evidence="9" id="KW-1185">Reference proteome</keyword>
<name>A0A848FG00_9BURK</name>
<evidence type="ECO:0000313" key="8">
    <source>
        <dbReference type="EMBL" id="NML18192.1"/>
    </source>
</evidence>
<evidence type="ECO:0000313" key="9">
    <source>
        <dbReference type="Proteomes" id="UP000574067"/>
    </source>
</evidence>
<evidence type="ECO:0000256" key="4">
    <source>
        <dbReference type="PROSITE-ProRule" id="PRU00433"/>
    </source>
</evidence>
<sequence>MKRFSCLTALALASTCALAAAPGIKDAAAYDVSKLPDDPYGRLVRYGKELTEKTPAHLGPEAKNAKLRYAANNLACASCHQAAGTKSFAIPWVGAHATFPQYRAREDAVSTLQERVNGCMERSMNGKPLPLDSQEMKAFMAYMHFLSRDVPVGARVEGQGLPAFAPPARRADVQAGAQVYAGKCASCHGADGAGVRAGKAGDGQGYLFPALWGPDSFNNGAGMNRLLTAAAFIRSNMPLGTTHASPQLSDEEAYDVAAYVLSQPRPVKAGLDKDFPARWNKPVDAAFGPYVDGAPAEQHKYGPFQPLTENMKKLRPTAAK</sequence>
<reference evidence="8 9" key="1">
    <citation type="submission" date="2020-04" db="EMBL/GenBank/DDBJ databases">
        <title>Azohydromonas sp. isolated from soil.</title>
        <authorList>
            <person name="Dahal R.H."/>
        </authorList>
    </citation>
    <scope>NUCLEOTIDE SEQUENCE [LARGE SCALE GENOMIC DNA]</scope>
    <source>
        <strain evidence="8 9">G-1-1-14</strain>
    </source>
</reference>
<dbReference type="InterPro" id="IPR036909">
    <property type="entry name" value="Cyt_c-like_dom_sf"/>
</dbReference>
<comment type="caution">
    <text evidence="8">The sequence shown here is derived from an EMBL/GenBank/DDBJ whole genome shotgun (WGS) entry which is preliminary data.</text>
</comment>
<keyword evidence="6" id="KW-0732">Signal</keyword>
<feature type="chain" id="PRO_5032838396" evidence="6">
    <location>
        <begin position="20"/>
        <end position="320"/>
    </location>
</feature>
<dbReference type="SUPFAM" id="SSF46626">
    <property type="entry name" value="Cytochrome c"/>
    <property type="match status" value="2"/>
</dbReference>
<dbReference type="AlphaFoldDB" id="A0A848FG00"/>
<dbReference type="Pfam" id="PF00034">
    <property type="entry name" value="Cytochrom_C"/>
    <property type="match status" value="1"/>
</dbReference>
<dbReference type="RefSeq" id="WP_169163089.1">
    <property type="nucleotide sequence ID" value="NZ_JABBFW010000028.1"/>
</dbReference>
<dbReference type="InterPro" id="IPR051459">
    <property type="entry name" value="Cytochrome_c-type_DH"/>
</dbReference>
<keyword evidence="2 4" id="KW-0479">Metal-binding</keyword>
<gene>
    <name evidence="8" type="ORF">HHL10_24805</name>
</gene>
<feature type="region of interest" description="Disordered" evidence="5">
    <location>
        <begin position="301"/>
        <end position="320"/>
    </location>
</feature>
<dbReference type="PROSITE" id="PS51007">
    <property type="entry name" value="CYTC"/>
    <property type="match status" value="1"/>
</dbReference>
<keyword evidence="1 4" id="KW-0349">Heme</keyword>
<evidence type="ECO:0000256" key="2">
    <source>
        <dbReference type="ARBA" id="ARBA00022723"/>
    </source>
</evidence>
<keyword evidence="3 4" id="KW-0408">Iron</keyword>
<organism evidence="8 9">
    <name type="scientific">Azohydromonas caseinilytica</name>
    <dbReference type="NCBI Taxonomy" id="2728836"/>
    <lineage>
        <taxon>Bacteria</taxon>
        <taxon>Pseudomonadati</taxon>
        <taxon>Pseudomonadota</taxon>
        <taxon>Betaproteobacteria</taxon>
        <taxon>Burkholderiales</taxon>
        <taxon>Sphaerotilaceae</taxon>
        <taxon>Azohydromonas</taxon>
    </lineage>
</organism>
<dbReference type="PANTHER" id="PTHR35008:SF9">
    <property type="entry name" value="CYTOCHROME C DOMAIN-CONTAINING PROTEIN"/>
    <property type="match status" value="1"/>
</dbReference>
<feature type="domain" description="Cytochrome c" evidence="7">
    <location>
        <begin position="171"/>
        <end position="264"/>
    </location>
</feature>
<dbReference type="GO" id="GO:0020037">
    <property type="term" value="F:heme binding"/>
    <property type="evidence" value="ECO:0007669"/>
    <property type="project" value="InterPro"/>
</dbReference>
<dbReference type="PANTHER" id="PTHR35008">
    <property type="entry name" value="BLL4482 PROTEIN-RELATED"/>
    <property type="match status" value="1"/>
</dbReference>
<protein>
    <submittedName>
        <fullName evidence="8">C-type cytochrome</fullName>
    </submittedName>
</protein>
<dbReference type="GO" id="GO:0009055">
    <property type="term" value="F:electron transfer activity"/>
    <property type="evidence" value="ECO:0007669"/>
    <property type="project" value="InterPro"/>
</dbReference>
<accession>A0A848FG00</accession>
<dbReference type="GO" id="GO:0046872">
    <property type="term" value="F:metal ion binding"/>
    <property type="evidence" value="ECO:0007669"/>
    <property type="project" value="UniProtKB-KW"/>
</dbReference>
<dbReference type="Pfam" id="PF21342">
    <property type="entry name" value="SoxA-TsdA_cyt-c"/>
    <property type="match status" value="1"/>
</dbReference>